<feature type="compositionally biased region" description="Polar residues" evidence="1">
    <location>
        <begin position="32"/>
        <end position="44"/>
    </location>
</feature>
<dbReference type="Proteomes" id="UP000075225">
    <property type="component" value="Unassembled WGS sequence"/>
</dbReference>
<sequence>MQRSSGVPEHTDKKLNEPLPNWHLRNRRLASSDASRTTAESGTIGSRAEKWQNRLPPSYQLKQMQTVLKQMQTVLKQMQVLETDPKKVAPPSLRMEPSRGSHEGATAQFDANKYLFRPDETVHTNVATEDTRFQTTVLPKTRNTLDTPEEDEYLGSLPFVLPLYSSNFAAETPYMNTSQLLLTEEPPLPALTRYYTQLGNITTLYPLIHNVTPPIDETIGIDTVTTFLQSVLDEDMRNRIVAATPPRVFGRVEELFWGTAVRFWRAWVDSWRDLKENPPRGWGWKREEAEGYRNIYNEFASWAYDAPFSLYDMLFNATILYSFPILQTRGDAIARRDEVLARDMEKQAIFYAPIFYSSMSIMQVGNENDMTRERHVGEA</sequence>
<reference evidence="3" key="1">
    <citation type="submission" date="2016-03" db="EMBL/GenBank/DDBJ databases">
        <authorList>
            <person name="Sibley D."/>
            <person name="Venepally P."/>
            <person name="Karamycheva S."/>
            <person name="Hadjithomas M."/>
            <person name="Khan A."/>
            <person name="Brunk B."/>
            <person name="Roos D."/>
            <person name="Caler E."/>
            <person name="Lorenzi H."/>
        </authorList>
    </citation>
    <scope>NUCLEOTIDE SEQUENCE [LARGE SCALE GENOMIC DNA]</scope>
    <source>
        <strain evidence="3">TgCatPRC2</strain>
    </source>
</reference>
<name>A0A151HLE1_TOXGO</name>
<dbReference type="VEuPathDB" id="ToxoDB:TGPRC2_309550"/>
<dbReference type="EMBL" id="AHZP02000605">
    <property type="protein sequence ID" value="KYK70132.1"/>
    <property type="molecule type" value="Genomic_DNA"/>
</dbReference>
<accession>A0A151HLE1</accession>
<dbReference type="OrthoDB" id="10283691at2759"/>
<evidence type="ECO:0000313" key="2">
    <source>
        <dbReference type="EMBL" id="KYK70132.1"/>
    </source>
</evidence>
<dbReference type="AlphaFoldDB" id="A0A151HLE1"/>
<evidence type="ECO:0000256" key="1">
    <source>
        <dbReference type="SAM" id="MobiDB-lite"/>
    </source>
</evidence>
<protein>
    <submittedName>
        <fullName evidence="2">Uncharacterized protein</fullName>
    </submittedName>
</protein>
<evidence type="ECO:0000313" key="3">
    <source>
        <dbReference type="Proteomes" id="UP000075225"/>
    </source>
</evidence>
<gene>
    <name evidence="2" type="ORF">TGPRC2_309550</name>
</gene>
<feature type="region of interest" description="Disordered" evidence="1">
    <location>
        <begin position="1"/>
        <end position="51"/>
    </location>
</feature>
<organism evidence="2 3">
    <name type="scientific">Toxoplasma gondii TgCatPRC2</name>
    <dbReference type="NCBI Taxonomy" id="1130821"/>
    <lineage>
        <taxon>Eukaryota</taxon>
        <taxon>Sar</taxon>
        <taxon>Alveolata</taxon>
        <taxon>Apicomplexa</taxon>
        <taxon>Conoidasida</taxon>
        <taxon>Coccidia</taxon>
        <taxon>Eucoccidiorida</taxon>
        <taxon>Eimeriorina</taxon>
        <taxon>Sarcocystidae</taxon>
        <taxon>Toxoplasma</taxon>
    </lineage>
</organism>
<proteinExistence type="predicted"/>
<comment type="caution">
    <text evidence="2">The sequence shown here is derived from an EMBL/GenBank/DDBJ whole genome shotgun (WGS) entry which is preliminary data.</text>
</comment>